<protein>
    <recommendedName>
        <fullName evidence="8">EF-hand domain-containing protein</fullName>
    </recommendedName>
</protein>
<comment type="subcellular location">
    <subcellularLocation>
        <location evidence="1">Secreted</location>
    </subcellularLocation>
</comment>
<keyword evidence="4" id="KW-0732">Signal</keyword>
<evidence type="ECO:0000256" key="2">
    <source>
        <dbReference type="ARBA" id="ARBA00022525"/>
    </source>
</evidence>
<dbReference type="InterPro" id="IPR059100">
    <property type="entry name" value="TSP3_bac"/>
</dbReference>
<proteinExistence type="predicted"/>
<keyword evidence="2" id="KW-0964">Secreted</keyword>
<dbReference type="PANTHER" id="PTHR42970">
    <property type="entry name" value="PECTATE LYASE C-RELATED"/>
    <property type="match status" value="1"/>
</dbReference>
<organism evidence="7">
    <name type="scientific">marine metagenome</name>
    <dbReference type="NCBI Taxonomy" id="408172"/>
    <lineage>
        <taxon>unclassified sequences</taxon>
        <taxon>metagenomes</taxon>
        <taxon>ecological metagenomes</taxon>
    </lineage>
</organism>
<dbReference type="InterPro" id="IPR052063">
    <property type="entry name" value="Polysaccharide_Lyase_1"/>
</dbReference>
<dbReference type="Pfam" id="PF18884">
    <property type="entry name" value="TSP3_bac"/>
    <property type="match status" value="6"/>
</dbReference>
<feature type="non-terminal residue" evidence="7">
    <location>
        <position position="709"/>
    </location>
</feature>
<evidence type="ECO:0000256" key="5">
    <source>
        <dbReference type="ARBA" id="ARBA00022837"/>
    </source>
</evidence>
<dbReference type="AlphaFoldDB" id="A0A381NR07"/>
<keyword evidence="3" id="KW-0479">Metal-binding</keyword>
<evidence type="ECO:0000256" key="3">
    <source>
        <dbReference type="ARBA" id="ARBA00022723"/>
    </source>
</evidence>
<evidence type="ECO:0008006" key="8">
    <source>
        <dbReference type="Google" id="ProtNLM"/>
    </source>
</evidence>
<reference evidence="7" key="1">
    <citation type="submission" date="2018-05" db="EMBL/GenBank/DDBJ databases">
        <authorList>
            <person name="Lanie J.A."/>
            <person name="Ng W.-L."/>
            <person name="Kazmierczak K.M."/>
            <person name="Andrzejewski T.M."/>
            <person name="Davidsen T.M."/>
            <person name="Wayne K.J."/>
            <person name="Tettelin H."/>
            <person name="Glass J.I."/>
            <person name="Rusch D."/>
            <person name="Podicherti R."/>
            <person name="Tsui H.-C.T."/>
            <person name="Winkler M.E."/>
        </authorList>
    </citation>
    <scope>NUCLEOTIDE SEQUENCE</scope>
</reference>
<name>A0A381NR07_9ZZZZ</name>
<evidence type="ECO:0000313" key="7">
    <source>
        <dbReference type="EMBL" id="SUZ57000.1"/>
    </source>
</evidence>
<dbReference type="GO" id="GO:0046872">
    <property type="term" value="F:metal ion binding"/>
    <property type="evidence" value="ECO:0007669"/>
    <property type="project" value="UniProtKB-KW"/>
</dbReference>
<evidence type="ECO:0000256" key="1">
    <source>
        <dbReference type="ARBA" id="ARBA00004613"/>
    </source>
</evidence>
<dbReference type="EMBL" id="UINC01000535">
    <property type="protein sequence ID" value="SUZ57000.1"/>
    <property type="molecule type" value="Genomic_DNA"/>
</dbReference>
<sequence>MAESGGRRYVVLAVVIMLLAALPFSPLVDFESSRHIDPETAGVDQHLPTRDSDHDGMPDGWELLYGLNPFDAADAAWDSDQDGFDLNRNGVLESFENFTNLMEYQQEELLGNSTDPLNRDSDGDGMDDGWEVFYTLNPVLEDDAALDLDADGHDFNRDGSISKDERFTNLQEFLYQTNPWVDDTDADGMPDGWEAYHDLDPLSSADAWMDYDQDGWDVNFNGELDFGEYYTNLGEYLNDTLPREPDSDGDSMWDGWEVLYGMKPLDASDNYGDLEGDQLYNLYEYNNSLVTSDWWDVDGILSTRPDLHDTDGDGLDDNTELYDSCCLTDPTYNDTDFDGMPDGWEVLYGLNPRDASDAHGDLDSDGHDYDRMLGITPNEYFTNLQEYLGNTNPADNDSDDDGMLDGWETTYGLDPLDPTDAQLDPDEDGWDFNRDGTVVLSEQFVNLEEYRNDTRPDLNDTDDDSMWDGWEVHWALNPLDPWDAGVDLEPDGHDVDWDTNLTPAEQHTNALEFAADTEPRNNDTDGDGLPDGWEWLYGLDPNDPSDATNDTDVDQLSNLQEYDNSVAGVYLQADLINSTDPRLNDTDGDGLLDGPEITLHGTDPTVADTDGDGMPDGWEVQYGLNPLDHSDAGIDGDADGFDVNWNGSLELIEYYTNLMEYLNGTDPTDGDSDSDGMADGWEVYFGFQPLNMSDALIDSDHDGLLNLYE</sequence>
<accession>A0A381NR07</accession>
<evidence type="ECO:0000256" key="4">
    <source>
        <dbReference type="ARBA" id="ARBA00022729"/>
    </source>
</evidence>
<dbReference type="PANTHER" id="PTHR42970:SF1">
    <property type="entry name" value="PECTATE LYASE C-RELATED"/>
    <property type="match status" value="1"/>
</dbReference>
<keyword evidence="5" id="KW-0106">Calcium</keyword>
<gene>
    <name evidence="7" type="ORF">METZ01_LOCUS9854</name>
</gene>
<keyword evidence="6" id="KW-0325">Glycoprotein</keyword>
<evidence type="ECO:0000256" key="6">
    <source>
        <dbReference type="ARBA" id="ARBA00023180"/>
    </source>
</evidence>